<evidence type="ECO:0000313" key="3">
    <source>
        <dbReference type="EMBL" id="MEJ5216870.1"/>
    </source>
</evidence>
<evidence type="ECO:0000313" key="4">
    <source>
        <dbReference type="Proteomes" id="UP001368270"/>
    </source>
</evidence>
<dbReference type="InterPro" id="IPR005546">
    <property type="entry name" value="Autotransporte_beta"/>
</dbReference>
<evidence type="ECO:0000256" key="1">
    <source>
        <dbReference type="SAM" id="SignalP"/>
    </source>
</evidence>
<dbReference type="Proteomes" id="UP001368270">
    <property type="component" value="Unassembled WGS sequence"/>
</dbReference>
<comment type="caution">
    <text evidence="3">The sequence shown here is derived from an EMBL/GenBank/DDBJ whole genome shotgun (WGS) entry which is preliminary data.</text>
</comment>
<dbReference type="InterPro" id="IPR036709">
    <property type="entry name" value="Autotransporte_beta_dom_sf"/>
</dbReference>
<dbReference type="SMART" id="SM00869">
    <property type="entry name" value="Autotransporter"/>
    <property type="match status" value="1"/>
</dbReference>
<dbReference type="EMBL" id="JBBGAZ010000001">
    <property type="protein sequence ID" value="MEJ5216870.1"/>
    <property type="molecule type" value="Genomic_DNA"/>
</dbReference>
<name>A0ABU8QBT9_9RHOB</name>
<proteinExistence type="predicted"/>
<keyword evidence="1" id="KW-0732">Signal</keyword>
<feature type="chain" id="PRO_5047024529" evidence="1">
    <location>
        <begin position="21"/>
        <end position="401"/>
    </location>
</feature>
<feature type="signal peptide" evidence="1">
    <location>
        <begin position="1"/>
        <end position="20"/>
    </location>
</feature>
<organism evidence="3 4">
    <name type="scientific">Cognatishimia coralii</name>
    <dbReference type="NCBI Taxonomy" id="3083254"/>
    <lineage>
        <taxon>Bacteria</taxon>
        <taxon>Pseudomonadati</taxon>
        <taxon>Pseudomonadota</taxon>
        <taxon>Alphaproteobacteria</taxon>
        <taxon>Rhodobacterales</taxon>
        <taxon>Paracoccaceae</taxon>
        <taxon>Cognatishimia</taxon>
    </lineage>
</organism>
<dbReference type="Pfam" id="PF03797">
    <property type="entry name" value="Autotransporter"/>
    <property type="match status" value="1"/>
</dbReference>
<sequence length="401" mass="41755">MRKFLKIGALLLALPTMGQAGGAIPTQTCSGLATTPLVVIAGSAFTISGLVTGEVVSWTQTSGTAQVGVARASATYTFSGTAENGALTITGDGSLSPRVDLTGSTTFTCAAPATAASTDGNITGQISGNSQTNAIADGNSQNAQSKFDNANGTSVNRNSLFISTQGAGLNDADWNAWASVEYRKYSDSHVGDSFDFVGGLDRFIDANTMVGLLVGYGRTDLSDGTTTAKQTSVAVGPYFARRSEGMLIDGFLTFARPQYETTAGNFTSTRWSIGLSANGDALANAPYIAPYFDLRAFQESQPAYGAIAANKITSYTVSLGAQITALQEMGNSGLTPHLRVGVDGKSTQSTLAATDRFAYGRLGVGLSGQVGMGYLTVDIDYGKTRSDVFDRGIEMKWEVSF</sequence>
<protein>
    <submittedName>
        <fullName evidence="3">Autotransporter domain-containing protein</fullName>
    </submittedName>
</protein>
<dbReference type="RefSeq" id="WP_339401947.1">
    <property type="nucleotide sequence ID" value="NZ_JBBGAZ010000001.1"/>
</dbReference>
<dbReference type="Gene3D" id="2.40.128.130">
    <property type="entry name" value="Autotransporter beta-domain"/>
    <property type="match status" value="1"/>
</dbReference>
<feature type="domain" description="Autotransporter" evidence="2">
    <location>
        <begin position="173"/>
        <end position="391"/>
    </location>
</feature>
<evidence type="ECO:0000259" key="2">
    <source>
        <dbReference type="SMART" id="SM00869"/>
    </source>
</evidence>
<reference evidence="3 4" key="1">
    <citation type="submission" date="2024-03" db="EMBL/GenBank/DDBJ databases">
        <title>Cognatishimia coralii sp. nov., a marine bacterium isolated from coral surrounding seawater.</title>
        <authorList>
            <person name="Liu X."/>
            <person name="Liu S."/>
            <person name="Sun H."/>
            <person name="Zhang Y."/>
        </authorList>
    </citation>
    <scope>NUCLEOTIDE SEQUENCE [LARGE SCALE GENOMIC DNA]</scope>
    <source>
        <strain evidence="3 4">D5M38</strain>
    </source>
</reference>
<keyword evidence="4" id="KW-1185">Reference proteome</keyword>
<accession>A0ABU8QBT9</accession>
<dbReference type="SUPFAM" id="SSF103515">
    <property type="entry name" value="Autotransporter"/>
    <property type="match status" value="1"/>
</dbReference>
<gene>
    <name evidence="3" type="ORF">WG622_01335</name>
</gene>